<evidence type="ECO:0000313" key="1">
    <source>
        <dbReference type="EMBL" id="GMN33206.1"/>
    </source>
</evidence>
<evidence type="ECO:0000313" key="2">
    <source>
        <dbReference type="Proteomes" id="UP001187192"/>
    </source>
</evidence>
<dbReference type="EMBL" id="BTGU01002045">
    <property type="protein sequence ID" value="GMN33206.1"/>
    <property type="molecule type" value="Genomic_DNA"/>
</dbReference>
<gene>
    <name evidence="1" type="ORF">TIFTF001_041849</name>
</gene>
<protein>
    <submittedName>
        <fullName evidence="1">Uncharacterized protein</fullName>
    </submittedName>
</protein>
<proteinExistence type="predicted"/>
<keyword evidence="2" id="KW-1185">Reference proteome</keyword>
<dbReference type="AlphaFoldDB" id="A0AA88CWI5"/>
<reference evidence="1" key="1">
    <citation type="submission" date="2023-07" db="EMBL/GenBank/DDBJ databases">
        <title>draft genome sequence of fig (Ficus carica).</title>
        <authorList>
            <person name="Takahashi T."/>
            <person name="Nishimura K."/>
        </authorList>
    </citation>
    <scope>NUCLEOTIDE SEQUENCE</scope>
</reference>
<accession>A0AA88CWI5</accession>
<comment type="caution">
    <text evidence="1">The sequence shown here is derived from an EMBL/GenBank/DDBJ whole genome shotgun (WGS) entry which is preliminary data.</text>
</comment>
<dbReference type="Proteomes" id="UP001187192">
    <property type="component" value="Unassembled WGS sequence"/>
</dbReference>
<name>A0AA88CWI5_FICCA</name>
<organism evidence="1 2">
    <name type="scientific">Ficus carica</name>
    <name type="common">Common fig</name>
    <dbReference type="NCBI Taxonomy" id="3494"/>
    <lineage>
        <taxon>Eukaryota</taxon>
        <taxon>Viridiplantae</taxon>
        <taxon>Streptophyta</taxon>
        <taxon>Embryophyta</taxon>
        <taxon>Tracheophyta</taxon>
        <taxon>Spermatophyta</taxon>
        <taxon>Magnoliopsida</taxon>
        <taxon>eudicotyledons</taxon>
        <taxon>Gunneridae</taxon>
        <taxon>Pentapetalae</taxon>
        <taxon>rosids</taxon>
        <taxon>fabids</taxon>
        <taxon>Rosales</taxon>
        <taxon>Moraceae</taxon>
        <taxon>Ficeae</taxon>
        <taxon>Ficus</taxon>
    </lineage>
</organism>
<sequence length="136" mass="15268">MLTNLSSGKMSRKTYKQNVRENATRASVVPPDDDRVESLGNLLKLRAGYVHIKLTGPQELYLLSFRSLFEVYAVGFHVCIAIVYNRFLAGTSLSSKQNVKTQLKLRRMWSLVTKNCPKQSSGMVVVGPFSSFSYLS</sequence>